<reference evidence="3 4" key="1">
    <citation type="submission" date="2024-05" db="EMBL/GenBank/DDBJ databases">
        <title>Genetic variation in Jamaican populations of the coffee berry borer (Hypothenemus hampei).</title>
        <authorList>
            <person name="Errbii M."/>
            <person name="Myrie A."/>
        </authorList>
    </citation>
    <scope>NUCLEOTIDE SEQUENCE [LARGE SCALE GENOMIC DNA]</scope>
    <source>
        <strain evidence="3">JA-Hopewell-2020-01-JO</strain>
        <tissue evidence="3">Whole body</tissue>
    </source>
</reference>
<comment type="caution">
    <text evidence="3">The sequence shown here is derived from an EMBL/GenBank/DDBJ whole genome shotgun (WGS) entry which is preliminary data.</text>
</comment>
<feature type="region of interest" description="Disordered" evidence="1">
    <location>
        <begin position="154"/>
        <end position="178"/>
    </location>
</feature>
<evidence type="ECO:0000256" key="1">
    <source>
        <dbReference type="SAM" id="MobiDB-lite"/>
    </source>
</evidence>
<dbReference type="InterPro" id="IPR006578">
    <property type="entry name" value="MADF-dom"/>
</dbReference>
<accession>A0ABD1E2Y7</accession>
<feature type="domain" description="MADF" evidence="2">
    <location>
        <begin position="19"/>
        <end position="114"/>
    </location>
</feature>
<dbReference type="AlphaFoldDB" id="A0ABD1E2Y7"/>
<evidence type="ECO:0000313" key="3">
    <source>
        <dbReference type="EMBL" id="KAL1488731.1"/>
    </source>
</evidence>
<name>A0ABD1E2Y7_HYPHA</name>
<dbReference type="PANTHER" id="PTHR21505:SF12">
    <property type="entry name" value="MADF DOMAIN-CONTAINING PROTEIN-RELATED"/>
    <property type="match status" value="1"/>
</dbReference>
<evidence type="ECO:0000259" key="2">
    <source>
        <dbReference type="PROSITE" id="PS51029"/>
    </source>
</evidence>
<keyword evidence="4" id="KW-1185">Reference proteome</keyword>
<organism evidence="3 4">
    <name type="scientific">Hypothenemus hampei</name>
    <name type="common">Coffee berry borer</name>
    <dbReference type="NCBI Taxonomy" id="57062"/>
    <lineage>
        <taxon>Eukaryota</taxon>
        <taxon>Metazoa</taxon>
        <taxon>Ecdysozoa</taxon>
        <taxon>Arthropoda</taxon>
        <taxon>Hexapoda</taxon>
        <taxon>Insecta</taxon>
        <taxon>Pterygota</taxon>
        <taxon>Neoptera</taxon>
        <taxon>Endopterygota</taxon>
        <taxon>Coleoptera</taxon>
        <taxon>Polyphaga</taxon>
        <taxon>Cucujiformia</taxon>
        <taxon>Curculionidae</taxon>
        <taxon>Scolytinae</taxon>
        <taxon>Hypothenemus</taxon>
    </lineage>
</organism>
<evidence type="ECO:0000313" key="4">
    <source>
        <dbReference type="Proteomes" id="UP001566132"/>
    </source>
</evidence>
<dbReference type="PANTHER" id="PTHR21505">
    <property type="entry name" value="MADF DOMAIN-CONTAINING PROTEIN-RELATED"/>
    <property type="match status" value="1"/>
</dbReference>
<gene>
    <name evidence="3" type="ORF">ABEB36_014530</name>
</gene>
<dbReference type="EMBL" id="JBDJPC010000013">
    <property type="protein sequence ID" value="KAL1488731.1"/>
    <property type="molecule type" value="Genomic_DNA"/>
</dbReference>
<sequence length="258" mass="29975">MDEEKKKKVFSWNKETLTTFFHVFESYPCLYDPKNKFYSNKHSRAEALNNIKRDMDISQISIEDIKSKINNVRTQISQELKKIKKTPRSGAGSEEVYEPIWWYDLAQFLVPFIKPRPGKDNIENVMEVKKSLPETIEDDSISMTSSESLEGVLTPITSSETSVQRNKRKRTSTEGDSGKTLEKTIETIQVLNDNIVKAAKFCNEGKEIEFGQYVAKEQSEIDDGQILIDIKYKICKVIHGFKRKWINNQNRLEFEFLN</sequence>
<proteinExistence type="predicted"/>
<feature type="compositionally biased region" description="Polar residues" evidence="1">
    <location>
        <begin position="155"/>
        <end position="164"/>
    </location>
</feature>
<dbReference type="PROSITE" id="PS51029">
    <property type="entry name" value="MADF"/>
    <property type="match status" value="1"/>
</dbReference>
<protein>
    <recommendedName>
        <fullName evidence="2">MADF domain-containing protein</fullName>
    </recommendedName>
</protein>
<dbReference type="SMART" id="SM00595">
    <property type="entry name" value="MADF"/>
    <property type="match status" value="1"/>
</dbReference>
<dbReference type="Proteomes" id="UP001566132">
    <property type="component" value="Unassembled WGS sequence"/>
</dbReference>
<dbReference type="Pfam" id="PF10545">
    <property type="entry name" value="MADF_DNA_bdg"/>
    <property type="match status" value="1"/>
</dbReference>